<dbReference type="SUPFAM" id="SSF46579">
    <property type="entry name" value="Prefoldin"/>
    <property type="match status" value="1"/>
</dbReference>
<dbReference type="Pfam" id="PF01920">
    <property type="entry name" value="Prefoldin_2"/>
    <property type="match status" value="1"/>
</dbReference>
<evidence type="ECO:0000256" key="3">
    <source>
        <dbReference type="SAM" id="Coils"/>
    </source>
</evidence>
<comment type="caution">
    <text evidence="4">The sequence shown here is derived from an EMBL/GenBank/DDBJ whole genome shotgun (WGS) entry which is preliminary data.</text>
</comment>
<evidence type="ECO:0000256" key="2">
    <source>
        <dbReference type="ARBA" id="ARBA00023186"/>
    </source>
</evidence>
<dbReference type="RefSeq" id="XP_069201855.1">
    <property type="nucleotide sequence ID" value="XM_069347251.1"/>
</dbReference>
<keyword evidence="5" id="KW-1185">Reference proteome</keyword>
<feature type="coiled-coil region" evidence="3">
    <location>
        <begin position="76"/>
        <end position="110"/>
    </location>
</feature>
<evidence type="ECO:0008006" key="6">
    <source>
        <dbReference type="Google" id="ProtNLM"/>
    </source>
</evidence>
<accession>A0ABR3PHG1</accession>
<keyword evidence="2" id="KW-0143">Chaperone</keyword>
<evidence type="ECO:0000313" key="5">
    <source>
        <dbReference type="Proteomes" id="UP001562354"/>
    </source>
</evidence>
<dbReference type="GeneID" id="95980886"/>
<dbReference type="Proteomes" id="UP001562354">
    <property type="component" value="Unassembled WGS sequence"/>
</dbReference>
<keyword evidence="3" id="KW-0175">Coiled coil</keyword>
<dbReference type="PANTHER" id="PTHR20903">
    <property type="entry name" value="PREFOLDIN SUBUNIT 1-RELATED"/>
    <property type="match status" value="1"/>
</dbReference>
<sequence>MSIPPEALQKLLSEIEQKAAFSQQQIGIVKSQMAAKNRESRMLQLTTVELDGLPKDANIYEGVGKMFVACPPSEVKVRIAKESEDLKKDVENLEKKLNYLETTYKNSKEHLEAIFKNGGR</sequence>
<organism evidence="4 5">
    <name type="scientific">Neodothiora populina</name>
    <dbReference type="NCBI Taxonomy" id="2781224"/>
    <lineage>
        <taxon>Eukaryota</taxon>
        <taxon>Fungi</taxon>
        <taxon>Dikarya</taxon>
        <taxon>Ascomycota</taxon>
        <taxon>Pezizomycotina</taxon>
        <taxon>Dothideomycetes</taxon>
        <taxon>Dothideomycetidae</taxon>
        <taxon>Dothideales</taxon>
        <taxon>Dothioraceae</taxon>
        <taxon>Neodothiora</taxon>
    </lineage>
</organism>
<dbReference type="InterPro" id="IPR009053">
    <property type="entry name" value="Prefoldin"/>
</dbReference>
<protein>
    <recommendedName>
        <fullName evidence="6">Prefoldin subunit 1</fullName>
    </recommendedName>
</protein>
<name>A0ABR3PHG1_9PEZI</name>
<comment type="similarity">
    <text evidence="1">Belongs to the prefoldin subunit beta family.</text>
</comment>
<evidence type="ECO:0000256" key="1">
    <source>
        <dbReference type="ARBA" id="ARBA00008045"/>
    </source>
</evidence>
<dbReference type="PANTHER" id="PTHR20903:SF0">
    <property type="entry name" value="PREFOLDIN SUBUNIT 1"/>
    <property type="match status" value="1"/>
</dbReference>
<gene>
    <name evidence="4" type="ORF">AAFC00_007187</name>
</gene>
<evidence type="ECO:0000313" key="4">
    <source>
        <dbReference type="EMBL" id="KAL1305582.1"/>
    </source>
</evidence>
<dbReference type="CDD" id="cd23164">
    <property type="entry name" value="Prefoldin_1"/>
    <property type="match status" value="1"/>
</dbReference>
<dbReference type="InterPro" id="IPR002777">
    <property type="entry name" value="PFD_beta-like"/>
</dbReference>
<reference evidence="4 5" key="1">
    <citation type="submission" date="2024-07" db="EMBL/GenBank/DDBJ databases">
        <title>Draft sequence of the Neodothiora populina.</title>
        <authorList>
            <person name="Drown D.D."/>
            <person name="Schuette U.S."/>
            <person name="Buechlein A.B."/>
            <person name="Rusch D.R."/>
            <person name="Winton L.W."/>
            <person name="Adams G.A."/>
        </authorList>
    </citation>
    <scope>NUCLEOTIDE SEQUENCE [LARGE SCALE GENOMIC DNA]</scope>
    <source>
        <strain evidence="4 5">CPC 39397</strain>
    </source>
</reference>
<dbReference type="EMBL" id="JBFMKM010000006">
    <property type="protein sequence ID" value="KAL1305582.1"/>
    <property type="molecule type" value="Genomic_DNA"/>
</dbReference>
<proteinExistence type="inferred from homology"/>
<dbReference type="Gene3D" id="1.10.287.370">
    <property type="match status" value="1"/>
</dbReference>